<protein>
    <submittedName>
        <fullName evidence="4">Uncharacterized protein</fullName>
    </submittedName>
</protein>
<gene>
    <name evidence="4" type="ORF">FRACYDRAFT_236460</name>
</gene>
<keyword evidence="2" id="KW-0472">Membrane</keyword>
<evidence type="ECO:0000256" key="1">
    <source>
        <dbReference type="SAM" id="MobiDB-lite"/>
    </source>
</evidence>
<proteinExistence type="predicted"/>
<feature type="compositionally biased region" description="Low complexity" evidence="1">
    <location>
        <begin position="45"/>
        <end position="55"/>
    </location>
</feature>
<keyword evidence="2" id="KW-1133">Transmembrane helix</keyword>
<dbReference type="Proteomes" id="UP000095751">
    <property type="component" value="Unassembled WGS sequence"/>
</dbReference>
<feature type="signal peptide" evidence="3">
    <location>
        <begin position="1"/>
        <end position="25"/>
    </location>
</feature>
<keyword evidence="2" id="KW-0812">Transmembrane</keyword>
<feature type="region of interest" description="Disordered" evidence="1">
    <location>
        <begin position="45"/>
        <end position="69"/>
    </location>
</feature>
<evidence type="ECO:0000256" key="2">
    <source>
        <dbReference type="SAM" id="Phobius"/>
    </source>
</evidence>
<keyword evidence="5" id="KW-1185">Reference proteome</keyword>
<dbReference type="KEGG" id="fcy:FRACYDRAFT_236460"/>
<accession>A0A1E7FJ26</accession>
<dbReference type="InParanoid" id="A0A1E7FJ26"/>
<name>A0A1E7FJ26_9STRA</name>
<evidence type="ECO:0000256" key="3">
    <source>
        <dbReference type="SAM" id="SignalP"/>
    </source>
</evidence>
<feature type="compositionally biased region" description="Basic and acidic residues" evidence="1">
    <location>
        <begin position="56"/>
        <end position="66"/>
    </location>
</feature>
<evidence type="ECO:0000313" key="5">
    <source>
        <dbReference type="Proteomes" id="UP000095751"/>
    </source>
</evidence>
<dbReference type="AlphaFoldDB" id="A0A1E7FJ26"/>
<feature type="chain" id="PRO_5009193187" evidence="3">
    <location>
        <begin position="26"/>
        <end position="549"/>
    </location>
</feature>
<keyword evidence="3" id="KW-0732">Signal</keyword>
<organism evidence="4 5">
    <name type="scientific">Fragilariopsis cylindrus CCMP1102</name>
    <dbReference type="NCBI Taxonomy" id="635003"/>
    <lineage>
        <taxon>Eukaryota</taxon>
        <taxon>Sar</taxon>
        <taxon>Stramenopiles</taxon>
        <taxon>Ochrophyta</taxon>
        <taxon>Bacillariophyta</taxon>
        <taxon>Bacillariophyceae</taxon>
        <taxon>Bacillariophycidae</taxon>
        <taxon>Bacillariales</taxon>
        <taxon>Bacillariaceae</taxon>
        <taxon>Fragilariopsis</taxon>
    </lineage>
</organism>
<reference evidence="4 5" key="1">
    <citation type="submission" date="2016-09" db="EMBL/GenBank/DDBJ databases">
        <title>Extensive genetic diversity and differential bi-allelic expression allows diatom success in the polar Southern Ocean.</title>
        <authorList>
            <consortium name="DOE Joint Genome Institute"/>
            <person name="Mock T."/>
            <person name="Otillar R.P."/>
            <person name="Strauss J."/>
            <person name="Dupont C."/>
            <person name="Frickenhaus S."/>
            <person name="Maumus F."/>
            <person name="Mcmullan M."/>
            <person name="Sanges R."/>
            <person name="Schmutz J."/>
            <person name="Toseland A."/>
            <person name="Valas R."/>
            <person name="Veluchamy A."/>
            <person name="Ward B.J."/>
            <person name="Allen A."/>
            <person name="Barry K."/>
            <person name="Falciatore A."/>
            <person name="Ferrante M."/>
            <person name="Fortunato A.E."/>
            <person name="Gloeckner G."/>
            <person name="Gruber A."/>
            <person name="Hipkin R."/>
            <person name="Janech M."/>
            <person name="Kroth P."/>
            <person name="Leese F."/>
            <person name="Lindquist E."/>
            <person name="Lyon B.R."/>
            <person name="Martin J."/>
            <person name="Mayer C."/>
            <person name="Parker M."/>
            <person name="Quesneville H."/>
            <person name="Raymond J."/>
            <person name="Uhlig C."/>
            <person name="Valentin K.U."/>
            <person name="Worden A.Z."/>
            <person name="Armbrust E.V."/>
            <person name="Bowler C."/>
            <person name="Green B."/>
            <person name="Moulton V."/>
            <person name="Van Oosterhout C."/>
            <person name="Grigoriev I."/>
        </authorList>
    </citation>
    <scope>NUCLEOTIDE SEQUENCE [LARGE SCALE GENOMIC DNA]</scope>
    <source>
        <strain evidence="4 5">CCMP1102</strain>
    </source>
</reference>
<feature type="transmembrane region" description="Helical" evidence="2">
    <location>
        <begin position="509"/>
        <end position="534"/>
    </location>
</feature>
<evidence type="ECO:0000313" key="4">
    <source>
        <dbReference type="EMBL" id="OEU18189.1"/>
    </source>
</evidence>
<sequence>MVPSLLSRPLSLSPSFLLLTLAVLCSYESNSNIFVTARINNHNSDSDNNNDGLNNIDDKTIPRDLSDGTTMTTTPIGGLGVLWDMDFPTFEFEAIAIKNNSIENSDWNSKFRLTYTVNDMIEDTMFSATWWTAPNCKAGGVPLEQYGIGYEFEYESDGQPPGDGSSTREFTVAFRSAPSVRENLDVYTEDYSKGDARRYAVLEVCVRASLKTLSGVEINYIESLLTLTYDFQGGFFVIDSFDVLPPIAQVMNLELGDIVKSYFCIPGNKRITQGTVIQICIEPLPSAILDGFRITAVESLFYEKPTAELYQDAVINRKQTTTNELSVLICPVGAKQCIVQTMLYARFYAFEEEIVARGTVTFQFGENDGTIGAVTDDDDGNPACVGMECNNNAEDQDLDRVTDDDSIIYIDDKFVDTDDVIIDTDPPSNPNRRQLQVQVPRSRRHLQQSQTGIDLNELPAVLPISEFALPLLIYADDDGNGTNSYNTNASTKYGFGKRNTQCFLGYCGLSYSLGATIGIGFLLLLNCIVIFIMIRQFPYFQGKRFYILS</sequence>
<dbReference type="EMBL" id="KV784356">
    <property type="protein sequence ID" value="OEU18189.1"/>
    <property type="molecule type" value="Genomic_DNA"/>
</dbReference>